<comment type="caution">
    <text evidence="2">The sequence shown here is derived from an EMBL/GenBank/DDBJ whole genome shotgun (WGS) entry which is preliminary data.</text>
</comment>
<name>X0W9V6_9ZZZZ</name>
<feature type="region of interest" description="Disordered" evidence="1">
    <location>
        <begin position="59"/>
        <end position="85"/>
    </location>
</feature>
<organism evidence="2">
    <name type="scientific">marine sediment metagenome</name>
    <dbReference type="NCBI Taxonomy" id="412755"/>
    <lineage>
        <taxon>unclassified sequences</taxon>
        <taxon>metagenomes</taxon>
        <taxon>ecological metagenomes</taxon>
    </lineage>
</organism>
<sequence length="142" mass="16203">TTVEPLHRVPDDNVKTKLGHLIAQHRPTSERVKQVVNAVRKARSQSARLQVVKKLEKDLAEEAHSAKQKPTNGEPQSRVPARPRRDRFVKYMARLADFLDMGMSGEGFASFRDFQIASEADKKVIASSWKRIQMRMKLILRG</sequence>
<evidence type="ECO:0000313" key="2">
    <source>
        <dbReference type="EMBL" id="GAG27734.1"/>
    </source>
</evidence>
<gene>
    <name evidence="2" type="ORF">S01H1_52163</name>
</gene>
<evidence type="ECO:0000256" key="1">
    <source>
        <dbReference type="SAM" id="MobiDB-lite"/>
    </source>
</evidence>
<dbReference type="EMBL" id="BARS01033707">
    <property type="protein sequence ID" value="GAG27734.1"/>
    <property type="molecule type" value="Genomic_DNA"/>
</dbReference>
<feature type="non-terminal residue" evidence="2">
    <location>
        <position position="1"/>
    </location>
</feature>
<reference evidence="2" key="1">
    <citation type="journal article" date="2014" name="Front. Microbiol.">
        <title>High frequency of phylogenetically diverse reductive dehalogenase-homologous genes in deep subseafloor sedimentary metagenomes.</title>
        <authorList>
            <person name="Kawai M."/>
            <person name="Futagami T."/>
            <person name="Toyoda A."/>
            <person name="Takaki Y."/>
            <person name="Nishi S."/>
            <person name="Hori S."/>
            <person name="Arai W."/>
            <person name="Tsubouchi T."/>
            <person name="Morono Y."/>
            <person name="Uchiyama I."/>
            <person name="Ito T."/>
            <person name="Fujiyama A."/>
            <person name="Inagaki F."/>
            <person name="Takami H."/>
        </authorList>
    </citation>
    <scope>NUCLEOTIDE SEQUENCE</scope>
    <source>
        <strain evidence="2">Expedition CK06-06</strain>
    </source>
</reference>
<accession>X0W9V6</accession>
<dbReference type="AlphaFoldDB" id="X0W9V6"/>
<protein>
    <submittedName>
        <fullName evidence="2">Uncharacterized protein</fullName>
    </submittedName>
</protein>
<proteinExistence type="predicted"/>